<proteinExistence type="predicted"/>
<keyword evidence="2" id="KW-1185">Reference proteome</keyword>
<organism evidence="1 2">
    <name type="scientific">Methanolobus chelungpuianus</name>
    <dbReference type="NCBI Taxonomy" id="502115"/>
    <lineage>
        <taxon>Archaea</taxon>
        <taxon>Methanobacteriati</taxon>
        <taxon>Methanobacteriota</taxon>
        <taxon>Stenosarchaea group</taxon>
        <taxon>Methanomicrobia</taxon>
        <taxon>Methanosarcinales</taxon>
        <taxon>Methanosarcinaceae</taxon>
        <taxon>Methanolobus</taxon>
    </lineage>
</organism>
<dbReference type="Gene3D" id="3.40.50.150">
    <property type="entry name" value="Vaccinia Virus protein VP39"/>
    <property type="match status" value="1"/>
</dbReference>
<dbReference type="AlphaFoldDB" id="A0AAE3HBU1"/>
<dbReference type="SUPFAM" id="SSF53335">
    <property type="entry name" value="S-adenosyl-L-methionine-dependent methyltransferases"/>
    <property type="match status" value="1"/>
</dbReference>
<protein>
    <recommendedName>
        <fullName evidence="3">Methyltransferase domain-containing protein</fullName>
    </recommendedName>
</protein>
<evidence type="ECO:0000313" key="2">
    <source>
        <dbReference type="Proteomes" id="UP001206983"/>
    </source>
</evidence>
<evidence type="ECO:0000313" key="1">
    <source>
        <dbReference type="EMBL" id="MCQ6963213.1"/>
    </source>
</evidence>
<name>A0AAE3HBU1_9EURY</name>
<reference evidence="1 2" key="1">
    <citation type="journal article" date="2011" name="Appl. Environ. Microbiol.">
        <title>Methanogenic archaea isolated from Taiwan's Chelungpu fault.</title>
        <authorList>
            <person name="Wu S.Y."/>
            <person name="Lai M.C."/>
        </authorList>
    </citation>
    <scope>NUCLEOTIDE SEQUENCE [LARGE SCALE GENOMIC DNA]</scope>
    <source>
        <strain evidence="1 2">St545Mb</strain>
    </source>
</reference>
<dbReference type="InterPro" id="IPR029063">
    <property type="entry name" value="SAM-dependent_MTases_sf"/>
</dbReference>
<comment type="caution">
    <text evidence="1">The sequence shown here is derived from an EMBL/GenBank/DDBJ whole genome shotgun (WGS) entry which is preliminary data.</text>
</comment>
<sequence>MQKVPFVKNINDFIYYKITNRFPGSIKYWEERYTQGGNSGSGSYNKLALFKAEVLNDFCEKNNVISVIEYGCGDGNQLSLANYKLYIGLDVSKKAIGICQKKFQNDLTKSFFYYDPFYFIDNAQIFSAHLALSLDVIYHLIEDEIYESYLSNLFKSAINYVIIYSSNCEGIYNDTEHVKHRCFTKWIEVNKPDWILISHLVNKYPFDSTNEKETSFADFYIYKKTNKEGKND</sequence>
<dbReference type="EMBL" id="JTEO01000004">
    <property type="protein sequence ID" value="MCQ6963213.1"/>
    <property type="molecule type" value="Genomic_DNA"/>
</dbReference>
<evidence type="ECO:0008006" key="3">
    <source>
        <dbReference type="Google" id="ProtNLM"/>
    </source>
</evidence>
<dbReference type="Proteomes" id="UP001206983">
    <property type="component" value="Unassembled WGS sequence"/>
</dbReference>
<gene>
    <name evidence="1" type="ORF">PV02_06575</name>
</gene>
<accession>A0AAE3HBU1</accession>